<dbReference type="eggNOG" id="ENOG5032WAW">
    <property type="taxonomic scope" value="Bacteria"/>
</dbReference>
<feature type="transmembrane region" description="Helical" evidence="1">
    <location>
        <begin position="56"/>
        <end position="77"/>
    </location>
</feature>
<dbReference type="HOGENOM" id="CLU_1233282_0_0_9"/>
<dbReference type="EMBL" id="ACEC01000095">
    <property type="protein sequence ID" value="EEG29579.1"/>
    <property type="molecule type" value="Genomic_DNA"/>
</dbReference>
<sequence length="224" mass="24819">MSISKKIFDKMQSTEIGNRLLEEPRYRIIASAACSFFINLLYALYNGGLGVANRSIWFITMCSYYIILSTMRFSAILCERKNNKAASDDMEYFVMKLSGGLLAALSFVLTGVIYISITENIATKHETIVMITIATYTFYKIVMAIIRAVKQRKNPSPLLAVIRSIGYADVAASILTLQRSMFASFGELTDGKAHTMNVLTGTAVCLFVLILGLSMIIKGKKKGK</sequence>
<proteinExistence type="predicted"/>
<comment type="caution">
    <text evidence="2">The sequence shown here is derived from an EMBL/GenBank/DDBJ whole genome shotgun (WGS) entry which is preliminary data.</text>
</comment>
<evidence type="ECO:0000313" key="3">
    <source>
        <dbReference type="Proteomes" id="UP000003340"/>
    </source>
</evidence>
<evidence type="ECO:0000313" key="2">
    <source>
        <dbReference type="EMBL" id="EEG29579.1"/>
    </source>
</evidence>
<accession>C0EG58</accession>
<feature type="transmembrane region" description="Helical" evidence="1">
    <location>
        <begin position="198"/>
        <end position="217"/>
    </location>
</feature>
<gene>
    <name evidence="2" type="ORF">CLOSTMETH_02850</name>
</gene>
<reference evidence="2 3" key="1">
    <citation type="submission" date="2009-01" db="EMBL/GenBank/DDBJ databases">
        <authorList>
            <person name="Fulton L."/>
            <person name="Clifton S."/>
            <person name="Fulton B."/>
            <person name="Xu J."/>
            <person name="Minx P."/>
            <person name="Pepin K.H."/>
            <person name="Johnson M."/>
            <person name="Bhonagiri V."/>
            <person name="Nash W.E."/>
            <person name="Mardis E.R."/>
            <person name="Wilson R.K."/>
        </authorList>
    </citation>
    <scope>NUCLEOTIDE SEQUENCE [LARGE SCALE GENOMIC DNA]</scope>
    <source>
        <strain evidence="2 3">DSM 5476</strain>
    </source>
</reference>
<dbReference type="Proteomes" id="UP000003340">
    <property type="component" value="Unassembled WGS sequence"/>
</dbReference>
<keyword evidence="1" id="KW-1133">Transmembrane helix</keyword>
<feature type="transmembrane region" description="Helical" evidence="1">
    <location>
        <begin position="97"/>
        <end position="116"/>
    </location>
</feature>
<protein>
    <submittedName>
        <fullName evidence="2">Uncharacterized protein</fullName>
    </submittedName>
</protein>
<dbReference type="AlphaFoldDB" id="C0EG58"/>
<dbReference type="STRING" id="537013.CLOSTMETH_02850"/>
<reference evidence="2 3" key="2">
    <citation type="submission" date="2009-02" db="EMBL/GenBank/DDBJ databases">
        <title>Draft genome sequence of Clostridium methylpentosum (DSM 5476).</title>
        <authorList>
            <person name="Sudarsanam P."/>
            <person name="Ley R."/>
            <person name="Guruge J."/>
            <person name="Turnbaugh P.J."/>
            <person name="Mahowald M."/>
            <person name="Liep D."/>
            <person name="Gordon J."/>
        </authorList>
    </citation>
    <scope>NUCLEOTIDE SEQUENCE [LARGE SCALE GENOMIC DNA]</scope>
    <source>
        <strain evidence="2 3">DSM 5476</strain>
    </source>
</reference>
<feature type="transmembrane region" description="Helical" evidence="1">
    <location>
        <begin position="26"/>
        <end position="44"/>
    </location>
</feature>
<feature type="transmembrane region" description="Helical" evidence="1">
    <location>
        <begin position="158"/>
        <end position="178"/>
    </location>
</feature>
<name>C0EG58_9FIRM</name>
<evidence type="ECO:0000256" key="1">
    <source>
        <dbReference type="SAM" id="Phobius"/>
    </source>
</evidence>
<keyword evidence="1" id="KW-0812">Transmembrane</keyword>
<organism evidence="2 3">
    <name type="scientific">[Clostridium] methylpentosum DSM 5476</name>
    <dbReference type="NCBI Taxonomy" id="537013"/>
    <lineage>
        <taxon>Bacteria</taxon>
        <taxon>Bacillati</taxon>
        <taxon>Bacillota</taxon>
        <taxon>Clostridia</taxon>
        <taxon>Eubacteriales</taxon>
        <taxon>Oscillospiraceae</taxon>
        <taxon>Oscillospiraceae incertae sedis</taxon>
    </lineage>
</organism>
<keyword evidence="1" id="KW-0472">Membrane</keyword>
<feature type="transmembrane region" description="Helical" evidence="1">
    <location>
        <begin position="128"/>
        <end position="146"/>
    </location>
</feature>
<keyword evidence="3" id="KW-1185">Reference proteome</keyword>